<proteinExistence type="predicted"/>
<accession>A0A1X7A624</accession>
<reference evidence="1 2" key="1">
    <citation type="submission" date="2017-03" db="EMBL/GenBank/DDBJ databases">
        <authorList>
            <person name="Afonso C.L."/>
            <person name="Miller P.J."/>
            <person name="Scott M.A."/>
            <person name="Spackman E."/>
            <person name="Goraichik I."/>
            <person name="Dimitrov K.M."/>
            <person name="Suarez D.L."/>
            <person name="Swayne D.E."/>
        </authorList>
    </citation>
    <scope>NUCLEOTIDE SEQUENCE [LARGE SCALE GENOMIC DNA]</scope>
    <source>
        <strain evidence="1 2">CECT 7751</strain>
    </source>
</reference>
<evidence type="ECO:0000313" key="2">
    <source>
        <dbReference type="Proteomes" id="UP000193963"/>
    </source>
</evidence>
<dbReference type="Proteomes" id="UP000193963">
    <property type="component" value="Unassembled WGS sequence"/>
</dbReference>
<dbReference type="AlphaFoldDB" id="A0A1X7A624"/>
<sequence length="89" mass="10241">MHSSETRPVICSMTEAEEYYRRCTDDISDTEFRELGMSAHELLRVRSLQQPARYEAISASMLSVSRGGLTRRAMKVWLSALDRSRILDD</sequence>
<evidence type="ECO:0000313" key="1">
    <source>
        <dbReference type="EMBL" id="SLN71444.1"/>
    </source>
</evidence>
<dbReference type="EMBL" id="FWFN01000009">
    <property type="protein sequence ID" value="SLN71444.1"/>
    <property type="molecule type" value="Genomic_DNA"/>
</dbReference>
<organism evidence="1 2">
    <name type="scientific">Pseudooceanicola marinus</name>
    <dbReference type="NCBI Taxonomy" id="396013"/>
    <lineage>
        <taxon>Bacteria</taxon>
        <taxon>Pseudomonadati</taxon>
        <taxon>Pseudomonadota</taxon>
        <taxon>Alphaproteobacteria</taxon>
        <taxon>Rhodobacterales</taxon>
        <taxon>Paracoccaceae</taxon>
        <taxon>Pseudooceanicola</taxon>
    </lineage>
</organism>
<name>A0A1X7A624_9RHOB</name>
<gene>
    <name evidence="1" type="ORF">PSM7751_03836</name>
</gene>
<keyword evidence="2" id="KW-1185">Reference proteome</keyword>
<protein>
    <submittedName>
        <fullName evidence="1">Uncharacterized protein</fullName>
    </submittedName>
</protein>